<name>A0ABP3UBH3_9FLAO</name>
<accession>A0ABP3UBH3</accession>
<proteinExistence type="predicted"/>
<protein>
    <recommendedName>
        <fullName evidence="3">DKNYY family protein</fullName>
    </recommendedName>
</protein>
<comment type="caution">
    <text evidence="1">The sequence shown here is derived from an EMBL/GenBank/DDBJ whole genome shotgun (WGS) entry which is preliminary data.</text>
</comment>
<sequence length="246" mass="29447">MGKSIKSTIIFLFLPFVFFSQVNKESLYYDWFDKAIGQNHTSLYNGKQYFDKEKSVLFEGKHVYFKTDKFLKGNVVYDNQSYYNLDLQYNLEFDDIIVSLKSKGVVSLFKLIKDKVSEFTINEHRFLRLEDFIKSETDVKGFVELLYNNKSIFLVKKYKKVRRNKVKQLGRKRHLYYYFVGSHKYGVLKDEIYYSVNSKSDVVKLFPNLKKQISNYYYENWRLRKNKPDSFMKGLFENVINSSISN</sequence>
<dbReference type="EMBL" id="BAAAGE010000004">
    <property type="protein sequence ID" value="GAA0729384.1"/>
    <property type="molecule type" value="Genomic_DNA"/>
</dbReference>
<keyword evidence="2" id="KW-1185">Reference proteome</keyword>
<evidence type="ECO:0000313" key="1">
    <source>
        <dbReference type="EMBL" id="GAA0729384.1"/>
    </source>
</evidence>
<reference evidence="2" key="1">
    <citation type="journal article" date="2019" name="Int. J. Syst. Evol. Microbiol.">
        <title>The Global Catalogue of Microorganisms (GCM) 10K type strain sequencing project: providing services to taxonomists for standard genome sequencing and annotation.</title>
        <authorList>
            <consortium name="The Broad Institute Genomics Platform"/>
            <consortium name="The Broad Institute Genome Sequencing Center for Infectious Disease"/>
            <person name="Wu L."/>
            <person name="Ma J."/>
        </authorList>
    </citation>
    <scope>NUCLEOTIDE SEQUENCE [LARGE SCALE GENOMIC DNA]</scope>
    <source>
        <strain evidence="2">JCM 15974</strain>
    </source>
</reference>
<dbReference type="Proteomes" id="UP001501758">
    <property type="component" value="Unassembled WGS sequence"/>
</dbReference>
<gene>
    <name evidence="1" type="ORF">GCM10009430_39510</name>
</gene>
<evidence type="ECO:0000313" key="2">
    <source>
        <dbReference type="Proteomes" id="UP001501758"/>
    </source>
</evidence>
<evidence type="ECO:0008006" key="3">
    <source>
        <dbReference type="Google" id="ProtNLM"/>
    </source>
</evidence>
<organism evidence="1 2">
    <name type="scientific">Aquimarina litoralis</name>
    <dbReference type="NCBI Taxonomy" id="584605"/>
    <lineage>
        <taxon>Bacteria</taxon>
        <taxon>Pseudomonadati</taxon>
        <taxon>Bacteroidota</taxon>
        <taxon>Flavobacteriia</taxon>
        <taxon>Flavobacteriales</taxon>
        <taxon>Flavobacteriaceae</taxon>
        <taxon>Aquimarina</taxon>
    </lineage>
</organism>
<dbReference type="RefSeq" id="WP_343913980.1">
    <property type="nucleotide sequence ID" value="NZ_BAAAGE010000004.1"/>
</dbReference>